<gene>
    <name evidence="2" type="ORF">EVAR_102398_1</name>
</gene>
<feature type="region of interest" description="Disordered" evidence="1">
    <location>
        <begin position="1"/>
        <end position="24"/>
    </location>
</feature>
<name>A0A4C1YMZ7_EUMVA</name>
<feature type="compositionally biased region" description="Basic and acidic residues" evidence="1">
    <location>
        <begin position="10"/>
        <end position="24"/>
    </location>
</feature>
<sequence>MKGNGAMVEEVGHRNSHSFDERQQRKSLPTKVVISRLYPVRVICLTGPFSCCTQVDHITALLQNISMVDHAQYRLSVAIVCLCKCLDVLDGIRH</sequence>
<organism evidence="2 3">
    <name type="scientific">Eumeta variegata</name>
    <name type="common">Bagworm moth</name>
    <name type="synonym">Eumeta japonica</name>
    <dbReference type="NCBI Taxonomy" id="151549"/>
    <lineage>
        <taxon>Eukaryota</taxon>
        <taxon>Metazoa</taxon>
        <taxon>Ecdysozoa</taxon>
        <taxon>Arthropoda</taxon>
        <taxon>Hexapoda</taxon>
        <taxon>Insecta</taxon>
        <taxon>Pterygota</taxon>
        <taxon>Neoptera</taxon>
        <taxon>Endopterygota</taxon>
        <taxon>Lepidoptera</taxon>
        <taxon>Glossata</taxon>
        <taxon>Ditrysia</taxon>
        <taxon>Tineoidea</taxon>
        <taxon>Psychidae</taxon>
        <taxon>Oiketicinae</taxon>
        <taxon>Eumeta</taxon>
    </lineage>
</organism>
<proteinExistence type="predicted"/>
<dbReference type="Proteomes" id="UP000299102">
    <property type="component" value="Unassembled WGS sequence"/>
</dbReference>
<dbReference type="AlphaFoldDB" id="A0A4C1YMZ7"/>
<protein>
    <submittedName>
        <fullName evidence="2">Uncharacterized protein</fullName>
    </submittedName>
</protein>
<evidence type="ECO:0000256" key="1">
    <source>
        <dbReference type="SAM" id="MobiDB-lite"/>
    </source>
</evidence>
<evidence type="ECO:0000313" key="3">
    <source>
        <dbReference type="Proteomes" id="UP000299102"/>
    </source>
</evidence>
<keyword evidence="3" id="KW-1185">Reference proteome</keyword>
<dbReference type="EMBL" id="BGZK01001291">
    <property type="protein sequence ID" value="GBP76423.1"/>
    <property type="molecule type" value="Genomic_DNA"/>
</dbReference>
<comment type="caution">
    <text evidence="2">The sequence shown here is derived from an EMBL/GenBank/DDBJ whole genome shotgun (WGS) entry which is preliminary data.</text>
</comment>
<accession>A0A4C1YMZ7</accession>
<evidence type="ECO:0000313" key="2">
    <source>
        <dbReference type="EMBL" id="GBP76423.1"/>
    </source>
</evidence>
<reference evidence="2 3" key="1">
    <citation type="journal article" date="2019" name="Commun. Biol.">
        <title>The bagworm genome reveals a unique fibroin gene that provides high tensile strength.</title>
        <authorList>
            <person name="Kono N."/>
            <person name="Nakamura H."/>
            <person name="Ohtoshi R."/>
            <person name="Tomita M."/>
            <person name="Numata K."/>
            <person name="Arakawa K."/>
        </authorList>
    </citation>
    <scope>NUCLEOTIDE SEQUENCE [LARGE SCALE GENOMIC DNA]</scope>
</reference>